<comment type="caution">
    <text evidence="3">The sequence shown here is derived from an EMBL/GenBank/DDBJ whole genome shotgun (WGS) entry which is preliminary data.</text>
</comment>
<protein>
    <submittedName>
        <fullName evidence="3">Short-chain dehydrogenase/reductase sdr</fullName>
    </submittedName>
</protein>
<dbReference type="InterPro" id="IPR002347">
    <property type="entry name" value="SDR_fam"/>
</dbReference>
<keyword evidence="2" id="KW-0560">Oxidoreductase</keyword>
<dbReference type="Pfam" id="PF00106">
    <property type="entry name" value="adh_short"/>
    <property type="match status" value="1"/>
</dbReference>
<reference evidence="3" key="1">
    <citation type="journal article" date="2012" name="PLoS ONE">
        <title>Gene sets for utilization of primary and secondary nutrition supplies in the distal gut of endangered iberian lynx.</title>
        <authorList>
            <person name="Alcaide M."/>
            <person name="Messina E."/>
            <person name="Richter M."/>
            <person name="Bargiela R."/>
            <person name="Peplies J."/>
            <person name="Huws S.A."/>
            <person name="Newbold C.J."/>
            <person name="Golyshin P.N."/>
            <person name="Simon M.A."/>
            <person name="Lopez G."/>
            <person name="Yakimov M.M."/>
            <person name="Ferrer M."/>
        </authorList>
    </citation>
    <scope>NUCLEOTIDE SEQUENCE</scope>
</reference>
<dbReference type="Gene3D" id="3.40.50.720">
    <property type="entry name" value="NAD(P)-binding Rossmann-like Domain"/>
    <property type="match status" value="1"/>
</dbReference>
<organism evidence="3">
    <name type="scientific">gut metagenome</name>
    <dbReference type="NCBI Taxonomy" id="749906"/>
    <lineage>
        <taxon>unclassified sequences</taxon>
        <taxon>metagenomes</taxon>
        <taxon>organismal metagenomes</taxon>
    </lineage>
</organism>
<dbReference type="PANTHER" id="PTHR44196">
    <property type="entry name" value="DEHYDROGENASE/REDUCTASE SDR FAMILY MEMBER 7B"/>
    <property type="match status" value="1"/>
</dbReference>
<dbReference type="GO" id="GO:0016020">
    <property type="term" value="C:membrane"/>
    <property type="evidence" value="ECO:0007669"/>
    <property type="project" value="TreeGrafter"/>
</dbReference>
<gene>
    <name evidence="3" type="ORF">EVA_03772</name>
</gene>
<dbReference type="EMBL" id="AMCI01000702">
    <property type="protein sequence ID" value="EJX08117.1"/>
    <property type="molecule type" value="Genomic_DNA"/>
</dbReference>
<dbReference type="PROSITE" id="PS00061">
    <property type="entry name" value="ADH_SHORT"/>
    <property type="match status" value="1"/>
</dbReference>
<comment type="similarity">
    <text evidence="1">Belongs to the short-chain dehydrogenases/reductases (SDR) family.</text>
</comment>
<accession>J9GK44</accession>
<dbReference type="PRINTS" id="PR00080">
    <property type="entry name" value="SDRFAMILY"/>
</dbReference>
<dbReference type="AlphaFoldDB" id="J9GK44"/>
<dbReference type="PANTHER" id="PTHR44196:SF1">
    <property type="entry name" value="DEHYDROGENASE_REDUCTASE SDR FAMILY MEMBER 7B"/>
    <property type="match status" value="1"/>
</dbReference>
<sequence length="265" mass="28752">MTNVFITGASSGIGAALARQYAERGATLGLVARNPEKLRSLIDSLPGDKSHYFALPADVTKRDEILAAAQKFEELSGGADIVIANAGISHGVKTEFYEDLDVLEKVYQTNVFAMAYTFHAFINPMKKRGHGQLVGIASVSGIRGLPGSEAYCASKSAVITYTESLRVELGKVGLRVQTICPGFVATPLTAKNPYKMPFILTADEFATLAVKKIDAGTSYCVLPWQMGILAKILRILPNWLFDKILAKRKQKPRIASSTETPQKDN</sequence>
<dbReference type="GO" id="GO:0016491">
    <property type="term" value="F:oxidoreductase activity"/>
    <property type="evidence" value="ECO:0007669"/>
    <property type="project" value="UniProtKB-KW"/>
</dbReference>
<dbReference type="InterPro" id="IPR036291">
    <property type="entry name" value="NAD(P)-bd_dom_sf"/>
</dbReference>
<proteinExistence type="inferred from homology"/>
<dbReference type="NCBIfam" id="NF005437">
    <property type="entry name" value="PRK07024.1"/>
    <property type="match status" value="1"/>
</dbReference>
<evidence type="ECO:0000256" key="2">
    <source>
        <dbReference type="ARBA" id="ARBA00023002"/>
    </source>
</evidence>
<dbReference type="SUPFAM" id="SSF51735">
    <property type="entry name" value="NAD(P)-binding Rossmann-fold domains"/>
    <property type="match status" value="1"/>
</dbReference>
<dbReference type="PRINTS" id="PR00081">
    <property type="entry name" value="GDHRDH"/>
</dbReference>
<name>J9GK44_9ZZZZ</name>
<evidence type="ECO:0000313" key="3">
    <source>
        <dbReference type="EMBL" id="EJX08117.1"/>
    </source>
</evidence>
<dbReference type="InterPro" id="IPR020904">
    <property type="entry name" value="Sc_DH/Rdtase_CS"/>
</dbReference>
<evidence type="ECO:0000256" key="1">
    <source>
        <dbReference type="ARBA" id="ARBA00006484"/>
    </source>
</evidence>